<evidence type="ECO:0000313" key="1">
    <source>
        <dbReference type="EMBL" id="HDD53604.1"/>
    </source>
</evidence>
<dbReference type="Proteomes" id="UP000885690">
    <property type="component" value="Unassembled WGS sequence"/>
</dbReference>
<organism evidence="1">
    <name type="scientific">Thermosulfidibacter takaii</name>
    <dbReference type="NCBI Taxonomy" id="412593"/>
    <lineage>
        <taxon>Bacteria</taxon>
        <taxon>Pseudomonadati</taxon>
        <taxon>Thermosulfidibacterota</taxon>
        <taxon>Thermosulfidibacteria</taxon>
        <taxon>Thermosulfidibacterales</taxon>
        <taxon>Thermosulfidibacteraceae</taxon>
    </lineage>
</organism>
<protein>
    <submittedName>
        <fullName evidence="1">Uncharacterized protein</fullName>
    </submittedName>
</protein>
<sequence length="77" mass="8859">MERELYKGAIELRDKLTRALLKMDLEDSQILMDLACASADFETRCLKFLREKGQRERAEAYHRELEALGVRGAEVTG</sequence>
<gene>
    <name evidence="1" type="ORF">ENF32_06020</name>
</gene>
<dbReference type="EMBL" id="DQWS01000227">
    <property type="protein sequence ID" value="HDD53604.1"/>
    <property type="molecule type" value="Genomic_DNA"/>
</dbReference>
<comment type="caution">
    <text evidence="1">The sequence shown here is derived from an EMBL/GenBank/DDBJ whole genome shotgun (WGS) entry which is preliminary data.</text>
</comment>
<name>A0A7C0U6Y6_9BACT</name>
<proteinExistence type="predicted"/>
<reference evidence="1" key="1">
    <citation type="journal article" date="2020" name="mSystems">
        <title>Genome- and Community-Level Interaction Insights into Carbon Utilization and Element Cycling Functions of Hydrothermarchaeota in Hydrothermal Sediment.</title>
        <authorList>
            <person name="Zhou Z."/>
            <person name="Liu Y."/>
            <person name="Xu W."/>
            <person name="Pan J."/>
            <person name="Luo Z.H."/>
            <person name="Li M."/>
        </authorList>
    </citation>
    <scope>NUCLEOTIDE SEQUENCE [LARGE SCALE GENOMIC DNA]</scope>
    <source>
        <strain evidence="1">HyVt-115</strain>
    </source>
</reference>
<accession>A0A7C0U6Y6</accession>
<dbReference type="AlphaFoldDB" id="A0A7C0U6Y6"/>